<comment type="caution">
    <text evidence="7">The sequence shown here is derived from an EMBL/GenBank/DDBJ whole genome shotgun (WGS) entry which is preliminary data.</text>
</comment>
<gene>
    <name evidence="7" type="ORF">Nepgr_028622</name>
</gene>
<keyword evidence="2" id="KW-0217">Developmental protein</keyword>
<evidence type="ECO:0000313" key="8">
    <source>
        <dbReference type="Proteomes" id="UP001279734"/>
    </source>
</evidence>
<keyword evidence="3" id="KW-0346">Stress response</keyword>
<evidence type="ECO:0000259" key="6">
    <source>
        <dbReference type="PROSITE" id="PS51879"/>
    </source>
</evidence>
<dbReference type="InterPro" id="IPR022003">
    <property type="entry name" value="RST"/>
</dbReference>
<dbReference type="Pfam" id="PF12174">
    <property type="entry name" value="RST"/>
    <property type="match status" value="1"/>
</dbReference>
<comment type="subcellular location">
    <subcellularLocation>
        <location evidence="1">Nucleus</location>
    </subcellularLocation>
</comment>
<evidence type="ECO:0000259" key="5">
    <source>
        <dbReference type="PROSITE" id="PS51059"/>
    </source>
</evidence>
<dbReference type="SUPFAM" id="SSF56399">
    <property type="entry name" value="ADP-ribosylation"/>
    <property type="match status" value="1"/>
</dbReference>
<name>A0AAD3TD82_NEPGR</name>
<reference evidence="7" key="1">
    <citation type="submission" date="2023-05" db="EMBL/GenBank/DDBJ databases">
        <title>Nepenthes gracilis genome sequencing.</title>
        <authorList>
            <person name="Fukushima K."/>
        </authorList>
    </citation>
    <scope>NUCLEOTIDE SEQUENCE</scope>
    <source>
        <strain evidence="7">SING2019-196</strain>
    </source>
</reference>
<dbReference type="GO" id="GO:0003950">
    <property type="term" value="F:NAD+ poly-ADP-ribosyltransferase activity"/>
    <property type="evidence" value="ECO:0007669"/>
    <property type="project" value="InterPro"/>
</dbReference>
<sequence length="631" mass="71164">MSLLRPLKFFSVSIGDLPSPGFIQSAEMEAKLAKVLHSGRRLAVDLKRKKAMKHAACLMGTSRTAVPHLSGLKSSVNLGKRKKPDVCKTKCKSCRIAFQRSSLRYANFMKSGLPNHLMFYHNGEWACHPSDIVALVKKDLEHKKPYVDVNLNGHHLLIDFLHMVQFDMKTGLEQDIAWIDEAGCCFFPEFYADDGEQHECRQPAVQGDGSSLILGSDGRHEIKLQIDIELHGHSDSMLVEYCGESNPLDKRMKIDEQPGHNYFSREVEDSCDRVSDAKVRKDSGEDEQLNRKLDEEIEHMHGALESNSVKEMFLRGMNFVRNADVMEIRCISGFLLQGRLEIFLKQAEVTKKYRGFANVKYAWLAASKESLPSIMTYGLGYHGLWKVKSTYGIGLHLTAENCADTSSNYCDVDENGLLHMVLCRVILGNMELIHPGSKQFQPSCESYDSGVDDLQNPKHYIVWSMNINTHIYPEYVVSFKVSSDREGCLVGNDGKLGVAKCCENLQGHLNMVASPVDVGSDFQSNLSFDGSKERFTSLNSSFLRIPKSPWMPFPMLFSAISEKVPSNDMNQVHMYYKHFREKTLSREGFVKKLRQIIGDNLLRSTLTELQGKMLASGSERVMKMAGEDVET</sequence>
<dbReference type="PANTHER" id="PTHR32263:SF5">
    <property type="entry name" value="INACTIVE POLY [ADP-RIBOSE] POLYMERASE SRO1-RELATED"/>
    <property type="match status" value="1"/>
</dbReference>
<dbReference type="GO" id="GO:0005634">
    <property type="term" value="C:nucleus"/>
    <property type="evidence" value="ECO:0007669"/>
    <property type="project" value="UniProtKB-SubCell"/>
</dbReference>
<accession>A0AAD3TD82</accession>
<evidence type="ECO:0000256" key="4">
    <source>
        <dbReference type="ARBA" id="ARBA00023242"/>
    </source>
</evidence>
<dbReference type="InterPro" id="IPR044964">
    <property type="entry name" value="RCD1/SRO1-5"/>
</dbReference>
<evidence type="ECO:0008006" key="9">
    <source>
        <dbReference type="Google" id="ProtNLM"/>
    </source>
</evidence>
<keyword evidence="8" id="KW-1185">Reference proteome</keyword>
<keyword evidence="4" id="KW-0539">Nucleus</keyword>
<proteinExistence type="predicted"/>
<evidence type="ECO:0000256" key="3">
    <source>
        <dbReference type="ARBA" id="ARBA00023016"/>
    </source>
</evidence>
<dbReference type="PANTHER" id="PTHR32263">
    <property type="entry name" value="INACTIVE POLY [ADP-RIBOSE] POLYMERASE SRO4-RELATED"/>
    <property type="match status" value="1"/>
</dbReference>
<evidence type="ECO:0000256" key="1">
    <source>
        <dbReference type="ARBA" id="ARBA00004123"/>
    </source>
</evidence>
<dbReference type="Proteomes" id="UP001279734">
    <property type="component" value="Unassembled WGS sequence"/>
</dbReference>
<dbReference type="Gene3D" id="3.90.228.10">
    <property type="match status" value="1"/>
</dbReference>
<dbReference type="InterPro" id="IPR057823">
    <property type="entry name" value="WWE_RCD1"/>
</dbReference>
<organism evidence="7 8">
    <name type="scientific">Nepenthes gracilis</name>
    <name type="common">Slender pitcher plant</name>
    <dbReference type="NCBI Taxonomy" id="150966"/>
    <lineage>
        <taxon>Eukaryota</taxon>
        <taxon>Viridiplantae</taxon>
        <taxon>Streptophyta</taxon>
        <taxon>Embryophyta</taxon>
        <taxon>Tracheophyta</taxon>
        <taxon>Spermatophyta</taxon>
        <taxon>Magnoliopsida</taxon>
        <taxon>eudicotyledons</taxon>
        <taxon>Gunneridae</taxon>
        <taxon>Pentapetalae</taxon>
        <taxon>Caryophyllales</taxon>
        <taxon>Nepenthaceae</taxon>
        <taxon>Nepenthes</taxon>
    </lineage>
</organism>
<feature type="domain" description="PARP catalytic" evidence="5">
    <location>
        <begin position="282"/>
        <end position="501"/>
    </location>
</feature>
<protein>
    <recommendedName>
        <fullName evidence="9">Poly [ADP-ribose] polymerase</fullName>
    </recommendedName>
</protein>
<dbReference type="PROSITE" id="PS51879">
    <property type="entry name" value="RST"/>
    <property type="match status" value="1"/>
</dbReference>
<dbReference type="AlphaFoldDB" id="A0AAD3TD82"/>
<dbReference type="Pfam" id="PF23467">
    <property type="entry name" value="WWE_5"/>
    <property type="match status" value="1"/>
</dbReference>
<evidence type="ECO:0000256" key="2">
    <source>
        <dbReference type="ARBA" id="ARBA00022473"/>
    </source>
</evidence>
<dbReference type="EMBL" id="BSYO01000031">
    <property type="protein sequence ID" value="GMH26779.1"/>
    <property type="molecule type" value="Genomic_DNA"/>
</dbReference>
<evidence type="ECO:0000313" key="7">
    <source>
        <dbReference type="EMBL" id="GMH26779.1"/>
    </source>
</evidence>
<dbReference type="InterPro" id="IPR012317">
    <property type="entry name" value="Poly(ADP-ribose)pol_cat_dom"/>
</dbReference>
<dbReference type="PROSITE" id="PS51059">
    <property type="entry name" value="PARP_CATALYTIC"/>
    <property type="match status" value="1"/>
</dbReference>
<feature type="domain" description="RST" evidence="6">
    <location>
        <begin position="544"/>
        <end position="615"/>
    </location>
</feature>